<dbReference type="HOGENOM" id="CLU_3293684_0_0_4"/>
<dbReference type="AlphaFoldDB" id="F3QN38"/>
<keyword evidence="3" id="KW-1185">Reference proteome</keyword>
<sequence length="40" mass="4534">MPGKGHLAGAQLRQSLSITRRHRQTPFGVKIDVRRALEHD</sequence>
<dbReference type="EMBL" id="AFBP01000090">
    <property type="protein sequence ID" value="EGG51164.1"/>
    <property type="molecule type" value="Genomic_DNA"/>
</dbReference>
<accession>F3QN38</accession>
<evidence type="ECO:0000256" key="1">
    <source>
        <dbReference type="SAM" id="MobiDB-lite"/>
    </source>
</evidence>
<gene>
    <name evidence="2" type="ORF">HMPREF9439_02367</name>
</gene>
<evidence type="ECO:0000313" key="2">
    <source>
        <dbReference type="EMBL" id="EGG51164.1"/>
    </source>
</evidence>
<protein>
    <submittedName>
        <fullName evidence="2">Uncharacterized protein</fullName>
    </submittedName>
</protein>
<evidence type="ECO:0000313" key="3">
    <source>
        <dbReference type="Proteomes" id="UP000005156"/>
    </source>
</evidence>
<name>F3QN38_9BURK</name>
<feature type="region of interest" description="Disordered" evidence="1">
    <location>
        <begin position="1"/>
        <end position="24"/>
    </location>
</feature>
<reference evidence="2 3" key="1">
    <citation type="submission" date="2011-02" db="EMBL/GenBank/DDBJ databases">
        <authorList>
            <person name="Weinstock G."/>
            <person name="Sodergren E."/>
            <person name="Clifton S."/>
            <person name="Fulton L."/>
            <person name="Fulton B."/>
            <person name="Courtney L."/>
            <person name="Fronick C."/>
            <person name="Harrison M."/>
            <person name="Strong C."/>
            <person name="Farmer C."/>
            <person name="Delahaunty K."/>
            <person name="Markovic C."/>
            <person name="Hall O."/>
            <person name="Minx P."/>
            <person name="Tomlinson C."/>
            <person name="Mitreva M."/>
            <person name="Hou S."/>
            <person name="Chen J."/>
            <person name="Wollam A."/>
            <person name="Pepin K.H."/>
            <person name="Johnson M."/>
            <person name="Bhonagiri V."/>
            <person name="Zhang X."/>
            <person name="Suruliraj S."/>
            <person name="Warren W."/>
            <person name="Chinwalla A."/>
            <person name="Mardis E.R."/>
            <person name="Wilson R.K."/>
        </authorList>
    </citation>
    <scope>NUCLEOTIDE SEQUENCE [LARGE SCALE GENOMIC DNA]</scope>
    <source>
        <strain evidence="2 3">YIT 11859</strain>
    </source>
</reference>
<organism evidence="2 3">
    <name type="scientific">Parasutterella excrementihominis YIT 11859</name>
    <dbReference type="NCBI Taxonomy" id="762966"/>
    <lineage>
        <taxon>Bacteria</taxon>
        <taxon>Pseudomonadati</taxon>
        <taxon>Pseudomonadota</taxon>
        <taxon>Betaproteobacteria</taxon>
        <taxon>Burkholderiales</taxon>
        <taxon>Sutterellaceae</taxon>
        <taxon>Parasutterella</taxon>
    </lineage>
</organism>
<comment type="caution">
    <text evidence="2">The sequence shown here is derived from an EMBL/GenBank/DDBJ whole genome shotgun (WGS) entry which is preliminary data.</text>
</comment>
<dbReference type="Proteomes" id="UP000005156">
    <property type="component" value="Unassembled WGS sequence"/>
</dbReference>
<proteinExistence type="predicted"/>